<comment type="caution">
    <text evidence="1">The sequence shown here is derived from an EMBL/GenBank/DDBJ whole genome shotgun (WGS) entry which is preliminary data.</text>
</comment>
<accession>A7VU18</accession>
<protein>
    <submittedName>
        <fullName evidence="1">Uncharacterized protein</fullName>
    </submittedName>
</protein>
<name>A7VU18_9FIRM</name>
<dbReference type="EMBL" id="ABCB02000018">
    <property type="protein sequence ID" value="EDO61663.1"/>
    <property type="molecule type" value="Genomic_DNA"/>
</dbReference>
<gene>
    <name evidence="1" type="ORF">CLOLEP_02063</name>
</gene>
<evidence type="ECO:0000313" key="2">
    <source>
        <dbReference type="Proteomes" id="UP000003490"/>
    </source>
</evidence>
<reference evidence="1 2" key="1">
    <citation type="submission" date="2007-08" db="EMBL/GenBank/DDBJ databases">
        <title>Draft genome sequence of Clostridium leptum (DSM 753).</title>
        <authorList>
            <person name="Sudarsanam P."/>
            <person name="Ley R."/>
            <person name="Guruge J."/>
            <person name="Turnbaugh P.J."/>
            <person name="Mahowald M."/>
            <person name="Liep D."/>
            <person name="Gordon J."/>
        </authorList>
    </citation>
    <scope>NUCLEOTIDE SEQUENCE [LARGE SCALE GENOMIC DNA]</scope>
    <source>
        <strain evidence="1 2">DSM 753</strain>
    </source>
</reference>
<dbReference type="AlphaFoldDB" id="A7VU18"/>
<evidence type="ECO:0000313" key="1">
    <source>
        <dbReference type="EMBL" id="EDO61663.1"/>
    </source>
</evidence>
<sequence>MVPNKNKNTAGALNLKQRLGGIKTMLFSDCKPSF</sequence>
<dbReference type="HOGENOM" id="CLU_3373044_0_0_9"/>
<dbReference type="Proteomes" id="UP000003490">
    <property type="component" value="Unassembled WGS sequence"/>
</dbReference>
<reference evidence="1 2" key="2">
    <citation type="submission" date="2007-08" db="EMBL/GenBank/DDBJ databases">
        <authorList>
            <person name="Fulton L."/>
            <person name="Clifton S."/>
            <person name="Fulton B."/>
            <person name="Xu J."/>
            <person name="Minx P."/>
            <person name="Pepin K.H."/>
            <person name="Johnson M."/>
            <person name="Thiruvilangam P."/>
            <person name="Bhonagiri V."/>
            <person name="Nash W.E."/>
            <person name="Wang C."/>
            <person name="Mardis E.R."/>
            <person name="Wilson R.K."/>
        </authorList>
    </citation>
    <scope>NUCLEOTIDE SEQUENCE [LARGE SCALE GENOMIC DNA]</scope>
    <source>
        <strain evidence="1 2">DSM 753</strain>
    </source>
</reference>
<organism evidence="1 2">
    <name type="scientific">[Clostridium] leptum DSM 753</name>
    <dbReference type="NCBI Taxonomy" id="428125"/>
    <lineage>
        <taxon>Bacteria</taxon>
        <taxon>Bacillati</taxon>
        <taxon>Bacillota</taxon>
        <taxon>Clostridia</taxon>
        <taxon>Eubacteriales</taxon>
        <taxon>Oscillospiraceae</taxon>
        <taxon>Oscillospiraceae incertae sedis</taxon>
    </lineage>
</organism>
<proteinExistence type="predicted"/>